<dbReference type="SUPFAM" id="SSF46894">
    <property type="entry name" value="C-terminal effector domain of the bipartite response regulators"/>
    <property type="match status" value="1"/>
</dbReference>
<dbReference type="Pfam" id="PF00931">
    <property type="entry name" value="NB-ARC"/>
    <property type="match status" value="1"/>
</dbReference>
<dbReference type="InterPro" id="IPR001867">
    <property type="entry name" value="OmpR/PhoB-type_DNA-bd"/>
</dbReference>
<feature type="DNA-binding region" description="OmpR/PhoB-type" evidence="5">
    <location>
        <begin position="1"/>
        <end position="97"/>
    </location>
</feature>
<dbReference type="SMART" id="SM00028">
    <property type="entry name" value="TPR"/>
    <property type="match status" value="3"/>
</dbReference>
<reference evidence="7 8" key="1">
    <citation type="journal article" date="2019" name="Int. J. Syst. Evol. Microbiol.">
        <title>The Global Catalogue of Microorganisms (GCM) 10K type strain sequencing project: providing services to taxonomists for standard genome sequencing and annotation.</title>
        <authorList>
            <consortium name="The Broad Institute Genomics Platform"/>
            <consortium name="The Broad Institute Genome Sequencing Center for Infectious Disease"/>
            <person name="Wu L."/>
            <person name="Ma J."/>
        </authorList>
    </citation>
    <scope>NUCLEOTIDE SEQUENCE [LARGE SCALE GENOMIC DNA]</scope>
    <source>
        <strain evidence="7 8">JCM 10425</strain>
    </source>
</reference>
<organism evidence="7 8">
    <name type="scientific">Cryptosporangium japonicum</name>
    <dbReference type="NCBI Taxonomy" id="80872"/>
    <lineage>
        <taxon>Bacteria</taxon>
        <taxon>Bacillati</taxon>
        <taxon>Actinomycetota</taxon>
        <taxon>Actinomycetes</taxon>
        <taxon>Cryptosporangiales</taxon>
        <taxon>Cryptosporangiaceae</taxon>
        <taxon>Cryptosporangium</taxon>
    </lineage>
</organism>
<evidence type="ECO:0000256" key="1">
    <source>
        <dbReference type="ARBA" id="ARBA00005820"/>
    </source>
</evidence>
<comment type="caution">
    <text evidence="7">The sequence shown here is derived from an EMBL/GenBank/DDBJ whole genome shotgun (WGS) entry which is preliminary data.</text>
</comment>
<dbReference type="Pfam" id="PF03704">
    <property type="entry name" value="BTAD"/>
    <property type="match status" value="1"/>
</dbReference>
<evidence type="ECO:0000259" key="6">
    <source>
        <dbReference type="PROSITE" id="PS51755"/>
    </source>
</evidence>
<dbReference type="InterPro" id="IPR016032">
    <property type="entry name" value="Sig_transdc_resp-reg_C-effctor"/>
</dbReference>
<name>A0ABN0UZX4_9ACTN</name>
<keyword evidence="8" id="KW-1185">Reference proteome</keyword>
<dbReference type="SUPFAM" id="SSF48452">
    <property type="entry name" value="TPR-like"/>
    <property type="match status" value="2"/>
</dbReference>
<keyword evidence="4" id="KW-0804">Transcription</keyword>
<dbReference type="InterPro" id="IPR019734">
    <property type="entry name" value="TPR_rpt"/>
</dbReference>
<evidence type="ECO:0000313" key="8">
    <source>
        <dbReference type="Proteomes" id="UP001500967"/>
    </source>
</evidence>
<evidence type="ECO:0000313" key="7">
    <source>
        <dbReference type="EMBL" id="GAA0268125.1"/>
    </source>
</evidence>
<keyword evidence="2" id="KW-0805">Transcription regulation</keyword>
<dbReference type="InterPro" id="IPR036388">
    <property type="entry name" value="WH-like_DNA-bd_sf"/>
</dbReference>
<gene>
    <name evidence="7" type="ORF">GCM10009539_63810</name>
</gene>
<dbReference type="PROSITE" id="PS51755">
    <property type="entry name" value="OMPR_PHOB"/>
    <property type="match status" value="1"/>
</dbReference>
<evidence type="ECO:0000256" key="3">
    <source>
        <dbReference type="ARBA" id="ARBA00023125"/>
    </source>
</evidence>
<dbReference type="InterPro" id="IPR005158">
    <property type="entry name" value="BTAD"/>
</dbReference>
<dbReference type="InterPro" id="IPR011990">
    <property type="entry name" value="TPR-like_helical_dom_sf"/>
</dbReference>
<dbReference type="Gene3D" id="1.10.10.10">
    <property type="entry name" value="Winged helix-like DNA-binding domain superfamily/Winged helix DNA-binding domain"/>
    <property type="match status" value="1"/>
</dbReference>
<protein>
    <submittedName>
        <fullName evidence="7">BTAD domain-containing putative transcriptional regulator</fullName>
    </submittedName>
</protein>
<dbReference type="InterPro" id="IPR027417">
    <property type="entry name" value="P-loop_NTPase"/>
</dbReference>
<accession>A0ABN0UZX4</accession>
<evidence type="ECO:0000256" key="4">
    <source>
        <dbReference type="ARBA" id="ARBA00023163"/>
    </source>
</evidence>
<dbReference type="SMART" id="SM00862">
    <property type="entry name" value="Trans_reg_C"/>
    <property type="match status" value="1"/>
</dbReference>
<dbReference type="PRINTS" id="PR00364">
    <property type="entry name" value="DISEASERSIST"/>
</dbReference>
<keyword evidence="3 5" id="KW-0238">DNA-binding</keyword>
<dbReference type="InterPro" id="IPR051677">
    <property type="entry name" value="AfsR-DnrI-RedD_regulator"/>
</dbReference>
<dbReference type="Gene3D" id="1.25.40.10">
    <property type="entry name" value="Tetratricopeptide repeat domain"/>
    <property type="match status" value="3"/>
</dbReference>
<dbReference type="PANTHER" id="PTHR35807">
    <property type="entry name" value="TRANSCRIPTIONAL REGULATOR REDD-RELATED"/>
    <property type="match status" value="1"/>
</dbReference>
<evidence type="ECO:0000256" key="5">
    <source>
        <dbReference type="PROSITE-ProRule" id="PRU01091"/>
    </source>
</evidence>
<sequence length="937" mass="101050">MWLCVLGPVQAWADGRSVDVGPPQQRAVLALLLARAGEEVPLAELIDALWPAGPPASAAGSLHGYASRLRRVLEPDRPVRAPSRWIERVSRGYRLVADADEVDLLWFRRRVAQARASAVAADTIAAYVDALEVWRGPVAAGLDVAVRSHPVFRALESEYAEVLADAADAALDAGLTRDVLPFLQRQAALEPLDEPLQARLVRTLAAEGRRGPALALYRSVRDRLVDELGIEPGPELRSAHEDVLHSDGAERGTVPAQLPAALATFTGRGAELAAIDAAVDTAVAVAVRGMGGVGKTALAVRWAHSVAARYPDGQLYVDLRGFDENESPVDPGEALRAFLDALGVPPSSVPDGLDAQASLYRSLLAGRRMLVVLDDAGDARQVAPLLPGASGCTAVVTSRDPLAELVAAGAVASVALDAFTPEASREFLRGRLGTTRVAAEPEAADRIVARSGRLPLALAIVAARAALNSTFPLSALADELESDVGLDAFTVPGLRGDLRAVFTSSYRTLRPETAALFRRMAAHPGPDLGLPAAVAMAGAPEPVVRRGLRELVAANLLTELRPGRFVYHDLLREYALELGGAEDDGFVGALDYYLHTAIETRQVLAPARPLDRLMDRPPGLARHDFADADAVVAWYEIERTALLEIVRAAERRCLDAYVCQLSAALSMVQHMSGRWRDWMVQAELALLSAARQHDAWWMAHAHHRLSIGLSELSRPAEAVDHSREAARLFAAVGDTGWQAMAQVGVAAALSLAGRPEAALEEDRRAIELHRAIGDRAGEAYSENNMGWRLSLNPETLDDAATHYWRAAMLFAGTADRFGEASVLANLAQLHRRREEWTAALRCNERALGLFAQIHGGLEAAQAHHEHGICWWNLGSAENARDSWNRALTLVQDADQPAAEQLRTELRALLARPVQSAYRFPTRVLSYAPRVLLASTEE</sequence>
<dbReference type="Proteomes" id="UP001500967">
    <property type="component" value="Unassembled WGS sequence"/>
</dbReference>
<feature type="domain" description="OmpR/PhoB-type" evidence="6">
    <location>
        <begin position="1"/>
        <end position="97"/>
    </location>
</feature>
<dbReference type="InterPro" id="IPR002182">
    <property type="entry name" value="NB-ARC"/>
</dbReference>
<dbReference type="PANTHER" id="PTHR35807:SF1">
    <property type="entry name" value="TRANSCRIPTIONAL REGULATOR REDD"/>
    <property type="match status" value="1"/>
</dbReference>
<dbReference type="SMART" id="SM01043">
    <property type="entry name" value="BTAD"/>
    <property type="match status" value="1"/>
</dbReference>
<dbReference type="EMBL" id="BAAAGX010000028">
    <property type="protein sequence ID" value="GAA0268125.1"/>
    <property type="molecule type" value="Genomic_DNA"/>
</dbReference>
<comment type="similarity">
    <text evidence="1">Belongs to the AfsR/DnrI/RedD regulatory family.</text>
</comment>
<evidence type="ECO:0000256" key="2">
    <source>
        <dbReference type="ARBA" id="ARBA00023015"/>
    </source>
</evidence>
<dbReference type="SUPFAM" id="SSF52540">
    <property type="entry name" value="P-loop containing nucleoside triphosphate hydrolases"/>
    <property type="match status" value="1"/>
</dbReference>
<proteinExistence type="inferred from homology"/>
<dbReference type="CDD" id="cd15831">
    <property type="entry name" value="BTAD"/>
    <property type="match status" value="1"/>
</dbReference>